<evidence type="ECO:0000256" key="1">
    <source>
        <dbReference type="ARBA" id="ARBA00001946"/>
    </source>
</evidence>
<dbReference type="EC" id="3.1.4.-" evidence="14"/>
<evidence type="ECO:0000256" key="7">
    <source>
        <dbReference type="ARBA" id="ARBA00022800"/>
    </source>
</evidence>
<reference evidence="14 15" key="1">
    <citation type="journal article" date="2008" name="Int. J. Syst. Evol. Microbiol.">
        <title>Amphritea japonica sp. nov. and Amphritea balenae sp. nov., isolated from the sediment adjacent to sperm whale carcasses off Kagoshima, Japan.</title>
        <authorList>
            <person name="Miyazaki M."/>
            <person name="Nogi Y."/>
            <person name="Fujiwara Y."/>
            <person name="Kawato M."/>
            <person name="Nagahama T."/>
            <person name="Kubokawa K."/>
            <person name="Horikoshi K."/>
        </authorList>
    </citation>
    <scope>NUCLEOTIDE SEQUENCE [LARGE SCALE GENOMIC DNA]</scope>
    <source>
        <strain evidence="14 15">ATCC BAA-1530</strain>
    </source>
</reference>
<keyword evidence="4 14" id="KW-0548">Nucleotidyltransferase</keyword>
<dbReference type="GO" id="GO:0005524">
    <property type="term" value="F:ATP binding"/>
    <property type="evidence" value="ECO:0007669"/>
    <property type="project" value="UniProtKB-KW"/>
</dbReference>
<comment type="cofactor">
    <cofactor evidence="1">
        <name>Mg(2+)</name>
        <dbReference type="ChEBI" id="CHEBI:18420"/>
    </cofactor>
</comment>
<evidence type="ECO:0000259" key="13">
    <source>
        <dbReference type="Pfam" id="PF12627"/>
    </source>
</evidence>
<dbReference type="Gene3D" id="1.10.3090.10">
    <property type="entry name" value="cca-adding enzyme, domain 2"/>
    <property type="match status" value="1"/>
</dbReference>
<evidence type="ECO:0000313" key="14">
    <source>
        <dbReference type="EMBL" id="BBB25241.1"/>
    </source>
</evidence>
<gene>
    <name evidence="14" type="primary">cca</name>
    <name evidence="14" type="ORF">AMJAP_0642</name>
</gene>
<dbReference type="OrthoDB" id="9805698at2"/>
<evidence type="ECO:0000256" key="8">
    <source>
        <dbReference type="ARBA" id="ARBA00022840"/>
    </source>
</evidence>
<dbReference type="RefSeq" id="WP_019622905.1">
    <property type="nucleotide sequence ID" value="NZ_AP014545.1"/>
</dbReference>
<evidence type="ECO:0000256" key="11">
    <source>
        <dbReference type="RuleBase" id="RU003953"/>
    </source>
</evidence>
<evidence type="ECO:0000256" key="10">
    <source>
        <dbReference type="ARBA" id="ARBA00022884"/>
    </source>
</evidence>
<evidence type="ECO:0000256" key="4">
    <source>
        <dbReference type="ARBA" id="ARBA00022695"/>
    </source>
</evidence>
<comment type="similarity">
    <text evidence="11">Belongs to the tRNA nucleotidyltransferase/poly(A) polymerase family.</text>
</comment>
<dbReference type="GO" id="GO:0004810">
    <property type="term" value="F:CCA tRNA nucleotidyltransferase activity"/>
    <property type="evidence" value="ECO:0007669"/>
    <property type="project" value="UniProtKB-EC"/>
</dbReference>
<dbReference type="CDD" id="cd05398">
    <property type="entry name" value="NT_ClassII-CCAase"/>
    <property type="match status" value="1"/>
</dbReference>
<dbReference type="InterPro" id="IPR012006">
    <property type="entry name" value="CCA_bact"/>
</dbReference>
<dbReference type="InterPro" id="IPR002646">
    <property type="entry name" value="PolA_pol_head_dom"/>
</dbReference>
<name>A0A7R6PBT7_9GAMM</name>
<dbReference type="PIRSF" id="PIRSF000813">
    <property type="entry name" value="CCA_bact"/>
    <property type="match status" value="1"/>
</dbReference>
<keyword evidence="8" id="KW-0067">ATP-binding</keyword>
<dbReference type="PANTHER" id="PTHR47545:SF1">
    <property type="entry name" value="MULTIFUNCTIONAL CCA PROTEIN"/>
    <property type="match status" value="1"/>
</dbReference>
<protein>
    <submittedName>
        <fullName evidence="14">tRNA nucleotidyltransferase</fullName>
        <ecNumber evidence="14">2.7.7.72</ecNumber>
        <ecNumber evidence="14">3.1.3.-</ecNumber>
        <ecNumber evidence="14">3.1.4.-</ecNumber>
    </submittedName>
</protein>
<organism evidence="14 15">
    <name type="scientific">Amphritea japonica ATCC BAA-1530</name>
    <dbReference type="NCBI Taxonomy" id="1278309"/>
    <lineage>
        <taxon>Bacteria</taxon>
        <taxon>Pseudomonadati</taxon>
        <taxon>Pseudomonadota</taxon>
        <taxon>Gammaproteobacteria</taxon>
        <taxon>Oceanospirillales</taxon>
        <taxon>Oceanospirillaceae</taxon>
        <taxon>Amphritea</taxon>
    </lineage>
</organism>
<evidence type="ECO:0000313" key="15">
    <source>
        <dbReference type="Proteomes" id="UP000595663"/>
    </source>
</evidence>
<keyword evidence="9" id="KW-0460">Magnesium</keyword>
<proteinExistence type="inferred from homology"/>
<evidence type="ECO:0000256" key="3">
    <source>
        <dbReference type="ARBA" id="ARBA00022694"/>
    </source>
</evidence>
<dbReference type="AlphaFoldDB" id="A0A7R6PBT7"/>
<evidence type="ECO:0000256" key="2">
    <source>
        <dbReference type="ARBA" id="ARBA00022679"/>
    </source>
</evidence>
<dbReference type="PANTHER" id="PTHR47545">
    <property type="entry name" value="MULTIFUNCTIONAL CCA PROTEIN"/>
    <property type="match status" value="1"/>
</dbReference>
<dbReference type="GO" id="GO:0016787">
    <property type="term" value="F:hydrolase activity"/>
    <property type="evidence" value="ECO:0007669"/>
    <property type="project" value="UniProtKB-KW"/>
</dbReference>
<feature type="domain" description="tRNA nucleotidyltransferase/poly(A) polymerase RNA and SrmB- binding" evidence="13">
    <location>
        <begin position="149"/>
        <end position="211"/>
    </location>
</feature>
<dbReference type="GO" id="GO:0046872">
    <property type="term" value="F:metal ion binding"/>
    <property type="evidence" value="ECO:0007669"/>
    <property type="project" value="UniProtKB-KW"/>
</dbReference>
<keyword evidence="5" id="KW-0479">Metal-binding</keyword>
<dbReference type="KEGG" id="ajp:AMJAP_0642"/>
<keyword evidence="15" id="KW-1185">Reference proteome</keyword>
<dbReference type="GO" id="GO:0001680">
    <property type="term" value="P:tRNA 3'-terminal CCA addition"/>
    <property type="evidence" value="ECO:0007669"/>
    <property type="project" value="InterPro"/>
</dbReference>
<dbReference type="Proteomes" id="UP000595663">
    <property type="component" value="Chromosome"/>
</dbReference>
<dbReference type="EC" id="3.1.3.-" evidence="14"/>
<keyword evidence="6" id="KW-0547">Nucleotide-binding</keyword>
<dbReference type="GO" id="GO:0003723">
    <property type="term" value="F:RNA binding"/>
    <property type="evidence" value="ECO:0007669"/>
    <property type="project" value="UniProtKB-KW"/>
</dbReference>
<dbReference type="Gene3D" id="3.30.460.10">
    <property type="entry name" value="Beta Polymerase, domain 2"/>
    <property type="match status" value="1"/>
</dbReference>
<evidence type="ECO:0000256" key="6">
    <source>
        <dbReference type="ARBA" id="ARBA00022741"/>
    </source>
</evidence>
<keyword evidence="10 11" id="KW-0694">RNA-binding</keyword>
<accession>A0A7R6PBT7</accession>
<dbReference type="InterPro" id="IPR032828">
    <property type="entry name" value="PolyA_RNA-bd"/>
</dbReference>
<dbReference type="SUPFAM" id="SSF81301">
    <property type="entry name" value="Nucleotidyltransferase"/>
    <property type="match status" value="1"/>
</dbReference>
<evidence type="ECO:0000256" key="9">
    <source>
        <dbReference type="ARBA" id="ARBA00022842"/>
    </source>
</evidence>
<dbReference type="InterPro" id="IPR050124">
    <property type="entry name" value="tRNA_CCA-adding_enzyme"/>
</dbReference>
<evidence type="ECO:0000256" key="5">
    <source>
        <dbReference type="ARBA" id="ARBA00022723"/>
    </source>
</evidence>
<sequence>MQTFLVGGAVRDTLLGYPIYDRDWVVVGASPDKMLELGFRPVGKDFPVFIHPDSGEEYALARTERKSGKGYTGFQYHASPDVTLEQDLIRRDLTINAMAMDDQGKITDPYQGQADLNAKVLRHVSPAFSEDPLRVLRVARFLARYASMGFSIAPETMTLMQTLAAGDELEHLTAERVWQEFQRALGETSPEAFLIALQESNALEALFPELTTAANHLPTLTAIRQASDAKVRFAILLRTAFIKGASHTELSIQKIKTFCDIHRTPNAYRDLALQLCTQSDRLCRFSQLDATERLTLISELGLLRRSEHLPLLLQGCEQICDEELTAKKQLPELLELLQQINPQQLMKQGFKGKALGDAITQAQWNICQQQIEGTLE</sequence>
<dbReference type="Pfam" id="PF01743">
    <property type="entry name" value="PolyA_pol"/>
    <property type="match status" value="1"/>
</dbReference>
<keyword evidence="2 11" id="KW-0808">Transferase</keyword>
<keyword evidence="14" id="KW-0378">Hydrolase</keyword>
<keyword evidence="3" id="KW-0819">tRNA processing</keyword>
<dbReference type="Pfam" id="PF12627">
    <property type="entry name" value="PolyA_pol_RNAbd"/>
    <property type="match status" value="1"/>
</dbReference>
<feature type="domain" description="Poly A polymerase head" evidence="12">
    <location>
        <begin position="4"/>
        <end position="122"/>
    </location>
</feature>
<keyword evidence="7" id="KW-0692">RNA repair</keyword>
<dbReference type="SUPFAM" id="SSF81891">
    <property type="entry name" value="Poly A polymerase C-terminal region-like"/>
    <property type="match status" value="1"/>
</dbReference>
<dbReference type="InterPro" id="IPR043519">
    <property type="entry name" value="NT_sf"/>
</dbReference>
<evidence type="ECO:0000259" key="12">
    <source>
        <dbReference type="Pfam" id="PF01743"/>
    </source>
</evidence>
<dbReference type="GO" id="GO:0042245">
    <property type="term" value="P:RNA repair"/>
    <property type="evidence" value="ECO:0007669"/>
    <property type="project" value="UniProtKB-KW"/>
</dbReference>
<dbReference type="EMBL" id="AP014545">
    <property type="protein sequence ID" value="BBB25241.1"/>
    <property type="molecule type" value="Genomic_DNA"/>
</dbReference>
<dbReference type="EC" id="2.7.7.72" evidence="14"/>